<comment type="caution">
    <text evidence="1">The sequence shown here is derived from an EMBL/GenBank/DDBJ whole genome shotgun (WGS) entry which is preliminary data.</text>
</comment>
<reference evidence="1 2" key="1">
    <citation type="submission" date="2021-07" db="EMBL/GenBank/DDBJ databases">
        <authorList>
            <person name="Palmer J.M."/>
        </authorList>
    </citation>
    <scope>NUCLEOTIDE SEQUENCE [LARGE SCALE GENOMIC DNA]</scope>
    <source>
        <strain evidence="1 2">AT_MEX2019</strain>
        <tissue evidence="1">Muscle</tissue>
    </source>
</reference>
<proteinExistence type="predicted"/>
<evidence type="ECO:0000313" key="2">
    <source>
        <dbReference type="Proteomes" id="UP001345963"/>
    </source>
</evidence>
<organism evidence="1 2">
    <name type="scientific">Ataeniobius toweri</name>
    <dbReference type="NCBI Taxonomy" id="208326"/>
    <lineage>
        <taxon>Eukaryota</taxon>
        <taxon>Metazoa</taxon>
        <taxon>Chordata</taxon>
        <taxon>Craniata</taxon>
        <taxon>Vertebrata</taxon>
        <taxon>Euteleostomi</taxon>
        <taxon>Actinopterygii</taxon>
        <taxon>Neopterygii</taxon>
        <taxon>Teleostei</taxon>
        <taxon>Neoteleostei</taxon>
        <taxon>Acanthomorphata</taxon>
        <taxon>Ovalentaria</taxon>
        <taxon>Atherinomorphae</taxon>
        <taxon>Cyprinodontiformes</taxon>
        <taxon>Goodeidae</taxon>
        <taxon>Ataeniobius</taxon>
    </lineage>
</organism>
<accession>A0ABU7CJ91</accession>
<dbReference type="Proteomes" id="UP001345963">
    <property type="component" value="Unassembled WGS sequence"/>
</dbReference>
<protein>
    <submittedName>
        <fullName evidence="1">Uncharacterized protein</fullName>
    </submittedName>
</protein>
<evidence type="ECO:0000313" key="1">
    <source>
        <dbReference type="EMBL" id="MED6261914.1"/>
    </source>
</evidence>
<sequence>MTEGVRLGLKPYRCVGVYTVTVEEVCVVYVNVQNLSAFISALIVCYCSPSHKQILTLQKQQMLPFVGLGPYSFVMFQRFFNRFYIIQSLMLLMEFKVYFNVISFPFKMGASSVFCPNHLISFVASFVTPECSDCTVPCKINPPTPPPI</sequence>
<keyword evidence="2" id="KW-1185">Reference proteome</keyword>
<gene>
    <name evidence="1" type="ORF">ATANTOWER_011845</name>
</gene>
<dbReference type="EMBL" id="JAHUTI010091059">
    <property type="protein sequence ID" value="MED6261914.1"/>
    <property type="molecule type" value="Genomic_DNA"/>
</dbReference>
<name>A0ABU7CJ91_9TELE</name>